<dbReference type="AlphaFoldDB" id="A0A6N6N1E3"/>
<keyword evidence="1" id="KW-0472">Membrane</keyword>
<organism evidence="2 3">
    <name type="scientific">Pseudodesulfovibrio senegalensis</name>
    <dbReference type="NCBI Taxonomy" id="1721087"/>
    <lineage>
        <taxon>Bacteria</taxon>
        <taxon>Pseudomonadati</taxon>
        <taxon>Thermodesulfobacteriota</taxon>
        <taxon>Desulfovibrionia</taxon>
        <taxon>Desulfovibrionales</taxon>
        <taxon>Desulfovibrionaceae</taxon>
    </lineage>
</organism>
<dbReference type="InterPro" id="IPR045584">
    <property type="entry name" value="Pilin-like"/>
</dbReference>
<dbReference type="OrthoDB" id="5460561at2"/>
<dbReference type="InterPro" id="IPR012902">
    <property type="entry name" value="N_methyl_site"/>
</dbReference>
<name>A0A6N6N1E3_9BACT</name>
<comment type="caution">
    <text evidence="2">The sequence shown here is derived from an EMBL/GenBank/DDBJ whole genome shotgun (WGS) entry which is preliminary data.</text>
</comment>
<accession>A0A6N6N1E3</accession>
<keyword evidence="3" id="KW-1185">Reference proteome</keyword>
<sequence>MRWRNSVQHNLGRRALTPRGKQGFTIIELVVITLIVGILAAVIGTKMFDMSSAEMATRRMEVASRIRHAQIRAMKQASVWGVRCDATDYWLFTGNDPDSAADRRAFPGAGADKVSLASKGMAMDAFTVYFDRYGIPYTSYTSAAVNTKVGTGSAVGFTLTVSGSGDSHDFSIEPETGFIQ</sequence>
<dbReference type="SUPFAM" id="SSF54523">
    <property type="entry name" value="Pili subunits"/>
    <property type="match status" value="1"/>
</dbReference>
<reference evidence="2 3" key="1">
    <citation type="journal article" date="2017" name="Int. J. Syst. Evol. Microbiol.">
        <title>Desulfovibrio senegalensis sp. nov., a mesophilic sulfate reducer isolated from marine sediment.</title>
        <authorList>
            <person name="Thioye A."/>
            <person name="Gam Z.B.A."/>
            <person name="Mbengue M."/>
            <person name="Cayol J.L."/>
            <person name="Joseph-Bartoli M."/>
            <person name="Toure-Kane C."/>
            <person name="Labat M."/>
        </authorList>
    </citation>
    <scope>NUCLEOTIDE SEQUENCE [LARGE SCALE GENOMIC DNA]</scope>
    <source>
        <strain evidence="2 3">DSM 101509</strain>
    </source>
</reference>
<dbReference type="Proteomes" id="UP000438699">
    <property type="component" value="Unassembled WGS sequence"/>
</dbReference>
<keyword evidence="1" id="KW-1133">Transmembrane helix</keyword>
<keyword evidence="1" id="KW-0812">Transmembrane</keyword>
<dbReference type="Gene3D" id="3.30.700.10">
    <property type="entry name" value="Glycoprotein, Type 4 Pilin"/>
    <property type="match status" value="1"/>
</dbReference>
<protein>
    <submittedName>
        <fullName evidence="2">Type II secretion system protein</fullName>
    </submittedName>
</protein>
<dbReference type="Pfam" id="PF07963">
    <property type="entry name" value="N_methyl"/>
    <property type="match status" value="1"/>
</dbReference>
<evidence type="ECO:0000256" key="1">
    <source>
        <dbReference type="SAM" id="Phobius"/>
    </source>
</evidence>
<evidence type="ECO:0000313" key="3">
    <source>
        <dbReference type="Proteomes" id="UP000438699"/>
    </source>
</evidence>
<dbReference type="EMBL" id="WAIE01000004">
    <property type="protein sequence ID" value="KAB1441543.1"/>
    <property type="molecule type" value="Genomic_DNA"/>
</dbReference>
<feature type="transmembrane region" description="Helical" evidence="1">
    <location>
        <begin position="23"/>
        <end position="43"/>
    </location>
</feature>
<gene>
    <name evidence="2" type="ORF">F8A88_11450</name>
</gene>
<dbReference type="RefSeq" id="WP_151151286.1">
    <property type="nucleotide sequence ID" value="NZ_WAIE01000004.1"/>
</dbReference>
<evidence type="ECO:0000313" key="2">
    <source>
        <dbReference type="EMBL" id="KAB1441543.1"/>
    </source>
</evidence>
<proteinExistence type="predicted"/>